<keyword evidence="4" id="KW-1185">Reference proteome</keyword>
<dbReference type="Gene3D" id="1.10.260.40">
    <property type="entry name" value="lambda repressor-like DNA-binding domains"/>
    <property type="match status" value="1"/>
</dbReference>
<dbReference type="SMART" id="SM00530">
    <property type="entry name" value="HTH_XRE"/>
    <property type="match status" value="1"/>
</dbReference>
<evidence type="ECO:0000313" key="4">
    <source>
        <dbReference type="Proteomes" id="UP000183028"/>
    </source>
</evidence>
<dbReference type="OrthoDB" id="9816277at2"/>
<dbReference type="PANTHER" id="PTHR46558:SF11">
    <property type="entry name" value="HTH-TYPE TRANSCRIPTIONAL REGULATOR XRE"/>
    <property type="match status" value="1"/>
</dbReference>
<dbReference type="PANTHER" id="PTHR46558">
    <property type="entry name" value="TRACRIPTIONAL REGULATORY PROTEIN-RELATED-RELATED"/>
    <property type="match status" value="1"/>
</dbReference>
<dbReference type="PROSITE" id="PS50943">
    <property type="entry name" value="HTH_CROC1"/>
    <property type="match status" value="1"/>
</dbReference>
<dbReference type="CDD" id="cd00093">
    <property type="entry name" value="HTH_XRE"/>
    <property type="match status" value="1"/>
</dbReference>
<keyword evidence="1 3" id="KW-0238">DNA-binding</keyword>
<dbReference type="AlphaFoldDB" id="A0A1H6RIE7"/>
<dbReference type="GO" id="GO:0003677">
    <property type="term" value="F:DNA binding"/>
    <property type="evidence" value="ECO:0007669"/>
    <property type="project" value="UniProtKB-KW"/>
</dbReference>
<protein>
    <submittedName>
        <fullName evidence="3">DNA-binding transcriptional regulator, XRE-family HTH domain</fullName>
    </submittedName>
</protein>
<dbReference type="Proteomes" id="UP000183028">
    <property type="component" value="Unassembled WGS sequence"/>
</dbReference>
<feature type="domain" description="HTH cro/C1-type" evidence="2">
    <location>
        <begin position="10"/>
        <end position="64"/>
    </location>
</feature>
<dbReference type="SUPFAM" id="SSF47413">
    <property type="entry name" value="lambda repressor-like DNA-binding domains"/>
    <property type="match status" value="1"/>
</dbReference>
<dbReference type="GeneID" id="54119042"/>
<dbReference type="InterPro" id="IPR001387">
    <property type="entry name" value="Cro/C1-type_HTH"/>
</dbReference>
<dbReference type="Pfam" id="PF01381">
    <property type="entry name" value="HTH_3"/>
    <property type="match status" value="1"/>
</dbReference>
<dbReference type="STRING" id="322505.SAMN04487836_14213"/>
<gene>
    <name evidence="3" type="ORF">SAMN04487834_100929</name>
</gene>
<organism evidence="3 4">
    <name type="scientific">Sharpea azabuensis</name>
    <dbReference type="NCBI Taxonomy" id="322505"/>
    <lineage>
        <taxon>Bacteria</taxon>
        <taxon>Bacillati</taxon>
        <taxon>Bacillota</taxon>
        <taxon>Erysipelotrichia</taxon>
        <taxon>Erysipelotrichales</taxon>
        <taxon>Coprobacillaceae</taxon>
        <taxon>Sharpea</taxon>
    </lineage>
</organism>
<evidence type="ECO:0000313" key="3">
    <source>
        <dbReference type="EMBL" id="SEI55598.1"/>
    </source>
</evidence>
<dbReference type="eggNOG" id="COG1476">
    <property type="taxonomic scope" value="Bacteria"/>
</dbReference>
<name>A0A1H6RIE7_9FIRM</name>
<dbReference type="RefSeq" id="WP_033161621.1">
    <property type="nucleotide sequence ID" value="NZ_CACVPP010000007.1"/>
</dbReference>
<reference evidence="4" key="1">
    <citation type="submission" date="2016-10" db="EMBL/GenBank/DDBJ databases">
        <authorList>
            <person name="Varghese N."/>
            <person name="Submissions S."/>
        </authorList>
    </citation>
    <scope>NUCLEOTIDE SEQUENCE [LARGE SCALE GENOMIC DNA]</scope>
    <source>
        <strain evidence="4">DSM 20406</strain>
    </source>
</reference>
<accession>A0A1H6RIE7</accession>
<dbReference type="EMBL" id="FNYK01000009">
    <property type="protein sequence ID" value="SEI55598.1"/>
    <property type="molecule type" value="Genomic_DNA"/>
</dbReference>
<evidence type="ECO:0000259" key="2">
    <source>
        <dbReference type="PROSITE" id="PS50943"/>
    </source>
</evidence>
<sequence>MKDLELGARIKELRIEKGLTQQQVADVLDVTPGYISNVENNRTAMSIHCLANYAKLIGITVDYLIGAQEEGYSSHALDAELVNEINKLSDDNKNKLLKVLKIINK</sequence>
<evidence type="ECO:0000256" key="1">
    <source>
        <dbReference type="ARBA" id="ARBA00023125"/>
    </source>
</evidence>
<proteinExistence type="predicted"/>
<dbReference type="InterPro" id="IPR010982">
    <property type="entry name" value="Lambda_DNA-bd_dom_sf"/>
</dbReference>